<keyword evidence="1" id="KW-1133">Transmembrane helix</keyword>
<feature type="transmembrane region" description="Helical" evidence="1">
    <location>
        <begin position="6"/>
        <end position="23"/>
    </location>
</feature>
<dbReference type="Proteomes" id="UP000046395">
    <property type="component" value="Unassembled WGS sequence"/>
</dbReference>
<evidence type="ECO:0000313" key="2">
    <source>
        <dbReference type="Proteomes" id="UP000046395"/>
    </source>
</evidence>
<keyword evidence="1" id="KW-0812">Transmembrane</keyword>
<reference evidence="3" key="1">
    <citation type="submission" date="2019-12" db="UniProtKB">
        <authorList>
            <consortium name="WormBaseParasite"/>
        </authorList>
    </citation>
    <scope>IDENTIFICATION</scope>
</reference>
<dbReference type="WBParaSite" id="TMUE_1000003503.1">
    <property type="protein sequence ID" value="TMUE_1000003503.1"/>
    <property type="gene ID" value="WBGene00298735"/>
</dbReference>
<accession>A0A5S6Q8I5</accession>
<evidence type="ECO:0000313" key="3">
    <source>
        <dbReference type="WBParaSite" id="TMUE_1000003503.1"/>
    </source>
</evidence>
<keyword evidence="2" id="KW-1185">Reference proteome</keyword>
<evidence type="ECO:0000256" key="1">
    <source>
        <dbReference type="SAM" id="Phobius"/>
    </source>
</evidence>
<sequence length="118" mass="13938">MVGHHSLIFMLCVLFVNSVYFGMDNYNDMNDYYADEMNNLINPTGDSHENQEINVAKNLKEDGMQPIFLRFERPDRTSRHRINFLRFGRQSSRKLNFLRFGRKVGRNLNFLRFGRAAA</sequence>
<keyword evidence="1" id="KW-0472">Membrane</keyword>
<proteinExistence type="predicted"/>
<organism evidence="2 3">
    <name type="scientific">Trichuris muris</name>
    <name type="common">Mouse whipworm</name>
    <dbReference type="NCBI Taxonomy" id="70415"/>
    <lineage>
        <taxon>Eukaryota</taxon>
        <taxon>Metazoa</taxon>
        <taxon>Ecdysozoa</taxon>
        <taxon>Nematoda</taxon>
        <taxon>Enoplea</taxon>
        <taxon>Dorylaimia</taxon>
        <taxon>Trichinellida</taxon>
        <taxon>Trichuridae</taxon>
        <taxon>Trichuris</taxon>
    </lineage>
</organism>
<dbReference type="AlphaFoldDB" id="A0A5S6Q8I5"/>
<name>A0A5S6Q8I5_TRIMR</name>
<protein>
    <submittedName>
        <fullName evidence="3">Uncharacterized protein</fullName>
    </submittedName>
</protein>